<protein>
    <submittedName>
        <fullName evidence="2">Very-short-patch-repair endonuclease</fullName>
    </submittedName>
</protein>
<evidence type="ECO:0000313" key="3">
    <source>
        <dbReference type="Proteomes" id="UP001237448"/>
    </source>
</evidence>
<dbReference type="SUPFAM" id="SSF52980">
    <property type="entry name" value="Restriction endonuclease-like"/>
    <property type="match status" value="1"/>
</dbReference>
<dbReference type="PANTHER" id="PTHR38590:SF1">
    <property type="entry name" value="BLL0828 PROTEIN"/>
    <property type="match status" value="1"/>
</dbReference>
<keyword evidence="2" id="KW-0378">Hydrolase</keyword>
<dbReference type="RefSeq" id="WP_307435409.1">
    <property type="nucleotide sequence ID" value="NZ_JAUSVK010000001.1"/>
</dbReference>
<dbReference type="InterPro" id="IPR007569">
    <property type="entry name" value="DUF559"/>
</dbReference>
<dbReference type="InterPro" id="IPR047216">
    <property type="entry name" value="Endonuclease_DUF559_bact"/>
</dbReference>
<gene>
    <name evidence="2" type="ORF">J3R73_005733</name>
</gene>
<keyword evidence="3" id="KW-1185">Reference proteome</keyword>
<dbReference type="CDD" id="cd01038">
    <property type="entry name" value="Endonuclease_DUF559"/>
    <property type="match status" value="1"/>
</dbReference>
<reference evidence="2 3" key="1">
    <citation type="submission" date="2023-07" db="EMBL/GenBank/DDBJ databases">
        <title>Genomic Encyclopedia of Type Strains, Phase IV (KMG-IV): sequencing the most valuable type-strain genomes for metagenomic binning, comparative biology and taxonomic classification.</title>
        <authorList>
            <person name="Goeker M."/>
        </authorList>
    </citation>
    <scope>NUCLEOTIDE SEQUENCE [LARGE SCALE GENOMIC DNA]</scope>
    <source>
        <strain evidence="2 3">DSM 5896</strain>
    </source>
</reference>
<dbReference type="Gene3D" id="3.40.960.10">
    <property type="entry name" value="VSR Endonuclease"/>
    <property type="match status" value="1"/>
</dbReference>
<evidence type="ECO:0000313" key="2">
    <source>
        <dbReference type="EMBL" id="MDQ0395941.1"/>
    </source>
</evidence>
<feature type="domain" description="DUF559" evidence="1">
    <location>
        <begin position="5"/>
        <end position="109"/>
    </location>
</feature>
<dbReference type="EMBL" id="JAUSVK010000001">
    <property type="protein sequence ID" value="MDQ0395941.1"/>
    <property type="molecule type" value="Genomic_DNA"/>
</dbReference>
<comment type="caution">
    <text evidence="2">The sequence shown here is derived from an EMBL/GenBank/DDBJ whole genome shotgun (WGS) entry which is preliminary data.</text>
</comment>
<keyword evidence="2" id="KW-0540">Nuclease</keyword>
<dbReference type="PANTHER" id="PTHR38590">
    <property type="entry name" value="BLL0828 PROTEIN"/>
    <property type="match status" value="1"/>
</dbReference>
<keyword evidence="2" id="KW-0255">Endonuclease</keyword>
<dbReference type="GO" id="GO:0004519">
    <property type="term" value="F:endonuclease activity"/>
    <property type="evidence" value="ECO:0007669"/>
    <property type="project" value="UniProtKB-KW"/>
</dbReference>
<name>A0ABU0FN97_9HYPH</name>
<sequence length="114" mass="13422">MTSEQRLFARQLRANQTDVEGRLWQALRGRRLQGLKFRRQVPLLAYTVDFVCLEKRLVIELDGKQHDWHREYDEERTAAIEASGFAVLRFTNEQLKGDLDPVLQEILRAAFLHD</sequence>
<dbReference type="Proteomes" id="UP001237448">
    <property type="component" value="Unassembled WGS sequence"/>
</dbReference>
<dbReference type="InterPro" id="IPR011335">
    <property type="entry name" value="Restrct_endonuc-II-like"/>
</dbReference>
<evidence type="ECO:0000259" key="1">
    <source>
        <dbReference type="Pfam" id="PF04480"/>
    </source>
</evidence>
<proteinExistence type="predicted"/>
<accession>A0ABU0FN97</accession>
<organism evidence="2 3">
    <name type="scientific">Labrys monachus</name>
    <dbReference type="NCBI Taxonomy" id="217067"/>
    <lineage>
        <taxon>Bacteria</taxon>
        <taxon>Pseudomonadati</taxon>
        <taxon>Pseudomonadota</taxon>
        <taxon>Alphaproteobacteria</taxon>
        <taxon>Hyphomicrobiales</taxon>
        <taxon>Xanthobacteraceae</taxon>
        <taxon>Labrys</taxon>
    </lineage>
</organism>
<dbReference type="Pfam" id="PF04480">
    <property type="entry name" value="DUF559"/>
    <property type="match status" value="1"/>
</dbReference>